<feature type="compositionally biased region" description="Basic and acidic residues" evidence="2">
    <location>
        <begin position="102"/>
        <end position="130"/>
    </location>
</feature>
<dbReference type="GO" id="GO:0006310">
    <property type="term" value="P:DNA recombination"/>
    <property type="evidence" value="ECO:0007669"/>
    <property type="project" value="UniProtKB-KW"/>
</dbReference>
<dbReference type="SUPFAM" id="SSF56672">
    <property type="entry name" value="DNA/RNA polymerases"/>
    <property type="match status" value="1"/>
</dbReference>
<dbReference type="CDD" id="cd00303">
    <property type="entry name" value="retropepsin_like"/>
    <property type="match status" value="1"/>
</dbReference>
<dbReference type="PANTHER" id="PTHR48475">
    <property type="entry name" value="RIBONUCLEASE H"/>
    <property type="match status" value="1"/>
</dbReference>
<dbReference type="CDD" id="cd09279">
    <property type="entry name" value="RNase_HI_like"/>
    <property type="match status" value="1"/>
</dbReference>
<name>A0A2N9HGP4_FAGSY</name>
<dbReference type="InterPro" id="IPR012337">
    <property type="entry name" value="RNaseH-like_sf"/>
</dbReference>
<dbReference type="Gene3D" id="2.40.70.10">
    <property type="entry name" value="Acid Proteases"/>
    <property type="match status" value="1"/>
</dbReference>
<dbReference type="GO" id="GO:0004523">
    <property type="term" value="F:RNA-DNA hybrid ribonuclease activity"/>
    <property type="evidence" value="ECO:0007669"/>
    <property type="project" value="InterPro"/>
</dbReference>
<dbReference type="Gene3D" id="3.30.70.270">
    <property type="match status" value="2"/>
</dbReference>
<feature type="region of interest" description="Disordered" evidence="2">
    <location>
        <begin position="102"/>
        <end position="137"/>
    </location>
</feature>
<dbReference type="InterPro" id="IPR021109">
    <property type="entry name" value="Peptidase_aspartic_dom_sf"/>
</dbReference>
<feature type="domain" description="RNase H type-1" evidence="4">
    <location>
        <begin position="1126"/>
        <end position="1243"/>
    </location>
</feature>
<dbReference type="InterPro" id="IPR043128">
    <property type="entry name" value="Rev_trsase/Diguanyl_cyclase"/>
</dbReference>
<gene>
    <name evidence="5" type="ORF">FSB_LOCUS38722</name>
</gene>
<dbReference type="PANTHER" id="PTHR48475:SF1">
    <property type="entry name" value="RNASE H TYPE-1 DOMAIN-CONTAINING PROTEIN"/>
    <property type="match status" value="1"/>
</dbReference>
<dbReference type="Gene3D" id="3.10.10.10">
    <property type="entry name" value="HIV Type 1 Reverse Transcriptase, subunit A, domain 1"/>
    <property type="match status" value="1"/>
</dbReference>
<evidence type="ECO:0000259" key="4">
    <source>
        <dbReference type="Pfam" id="PF13456"/>
    </source>
</evidence>
<dbReference type="SUPFAM" id="SSF53098">
    <property type="entry name" value="Ribonuclease H-like"/>
    <property type="match status" value="1"/>
</dbReference>
<reference evidence="5" key="1">
    <citation type="submission" date="2018-02" db="EMBL/GenBank/DDBJ databases">
        <authorList>
            <person name="Cohen D.B."/>
            <person name="Kent A.D."/>
        </authorList>
    </citation>
    <scope>NUCLEOTIDE SEQUENCE</scope>
</reference>
<evidence type="ECO:0000259" key="3">
    <source>
        <dbReference type="Pfam" id="PF00078"/>
    </source>
</evidence>
<dbReference type="InterPro" id="IPR002156">
    <property type="entry name" value="RNaseH_domain"/>
</dbReference>
<dbReference type="CDD" id="cd01647">
    <property type="entry name" value="RT_LTR"/>
    <property type="match status" value="1"/>
</dbReference>
<dbReference type="InterPro" id="IPR043502">
    <property type="entry name" value="DNA/RNA_pol_sf"/>
</dbReference>
<proteinExistence type="predicted"/>
<feature type="region of interest" description="Disordered" evidence="2">
    <location>
        <begin position="1"/>
        <end position="29"/>
    </location>
</feature>
<dbReference type="InterPro" id="IPR036397">
    <property type="entry name" value="RNaseH_sf"/>
</dbReference>
<evidence type="ECO:0000256" key="2">
    <source>
        <dbReference type="SAM" id="MobiDB-lite"/>
    </source>
</evidence>
<dbReference type="Gene3D" id="3.30.420.10">
    <property type="entry name" value="Ribonuclease H-like superfamily/Ribonuclease H"/>
    <property type="match status" value="1"/>
</dbReference>
<dbReference type="SUPFAM" id="SSF50630">
    <property type="entry name" value="Acid proteases"/>
    <property type="match status" value="1"/>
</dbReference>
<accession>A0A2N9HGP4</accession>
<dbReference type="Pfam" id="PF13456">
    <property type="entry name" value="RVT_3"/>
    <property type="match status" value="1"/>
</dbReference>
<feature type="domain" description="Reverse transcriptase" evidence="3">
    <location>
        <begin position="856"/>
        <end position="943"/>
    </location>
</feature>
<dbReference type="EMBL" id="OIVN01003380">
    <property type="protein sequence ID" value="SPD10840.1"/>
    <property type="molecule type" value="Genomic_DNA"/>
</dbReference>
<dbReference type="Pfam" id="PF00078">
    <property type="entry name" value="RVT_1"/>
    <property type="match status" value="1"/>
</dbReference>
<sequence>MSNNRLTRKEESQQKAKRESGGNINRDNAITKAQTDGDCYSFHTANERLGRGAPSAIGQVCRPGLEFWAQQPINTCSTHLQPITRRHMALGELAEFIRQLKESNNNRETHGGDGRNHEERDHHDERDSNNKNDTPFVTMSDVADLLKQERERPPKEPRHFVRKPSYPKELLKELYPEKYDTPNFALFDGRKGSAVEHIRSIKVWEDMVESFCSKYFHVEEKVTLLNLRSTKQLPGEDLLKYIHHFRDISLDCHVKYEESELVEVCIDNMLPEFRAHLENLDISQFAPLLQKARKTALSVKPHSEKVREKKSQHQALIVSTVAVPSRNKRKRPVEKFFEEPPPLPFTVEEMMVIFDKWVKDEVIKLPQVSKPPTEEEKRDLKFCRYHRYVHHPIADCRSLRWELNRKIQDGTLQLSQEQQRVHKNPFPNHRKDQGKAVVSVIIQGSTSDMEVDESAAADTTLALATVRTLQKSPKFKSLFNQLGLGPEARNAATKAIIAIAANSGATYFTAEAYASRAFLETTNAVTFTDKDMEVQYLDHQRPLYVSAVIKDVQVRRFLVDTGSCLNLISLSTLKAANIPQKKIQGAPIEVTSFGGAAEYTMGHIQLVLKVGPIVALTRFHVVNSEVPYHVLLGRPWLHKHKLISSTYHQCVKGRLNGKPIRIAANPSPFDQTEAHFIEAALYDELSAEEPSIIKPSGTPLPDWEDIKDDLDVDLRELLERKKKRKERAAEDRNAPQCIRVQMPDGRIKEIEGHEKLAVEKEEVKLEKSTERTCLIDLLREYPDVFAWKYNEMPGIDPGLVAHSLNVEPGMKPVVQPMRTFHIEVEAQITQEVKKLLTVGFIKPIQHPRWLSNIVPVKKKNGQIRCCVDFYNLNKACPKDEFPLPNMELLIDSATGNAMFSFMDGFSGYNQIRMSLKDAEKTAFRTPIGNFYYTVMPFGLKNAGKFLGFLVHNRRIDVDPAKASAIATMKPPTSHKELKSFLGRLSYIRRFIPGLAATIMTKLPTVCAPTARKPLRLYLASNSQAIGALVVQEDERAHKIQLMTKSHPIRSLLHRPVLSGRLAQWLLQLSQYEISTETPTAIKSQAIADLLAQFPGEDSSKISQEVPGDIGEALLVGLADSMWTLRFDGSSTSVSSGAGIVLIREDGETIAKSFKLDFSCSNNASEYEAYITGLAIAHEMGVKHLKVIGDSNLIICQTKGEFSLKEPSLAPYRALAQRLEEKFSTFEVTHALRSENCYEDALAALGSQVAFEGPTVDVTINKRSVPITHLLKEEYEEQDPDQERIGELL</sequence>
<dbReference type="GO" id="GO:0003676">
    <property type="term" value="F:nucleic acid binding"/>
    <property type="evidence" value="ECO:0007669"/>
    <property type="project" value="InterPro"/>
</dbReference>
<organism evidence="5">
    <name type="scientific">Fagus sylvatica</name>
    <name type="common">Beechnut</name>
    <dbReference type="NCBI Taxonomy" id="28930"/>
    <lineage>
        <taxon>Eukaryota</taxon>
        <taxon>Viridiplantae</taxon>
        <taxon>Streptophyta</taxon>
        <taxon>Embryophyta</taxon>
        <taxon>Tracheophyta</taxon>
        <taxon>Spermatophyta</taxon>
        <taxon>Magnoliopsida</taxon>
        <taxon>eudicotyledons</taxon>
        <taxon>Gunneridae</taxon>
        <taxon>Pentapetalae</taxon>
        <taxon>rosids</taxon>
        <taxon>fabids</taxon>
        <taxon>Fagales</taxon>
        <taxon>Fagaceae</taxon>
        <taxon>Fagus</taxon>
    </lineage>
</organism>
<protein>
    <submittedName>
        <fullName evidence="5">Uncharacterized protein</fullName>
    </submittedName>
</protein>
<feature type="compositionally biased region" description="Basic and acidic residues" evidence="2">
    <location>
        <begin position="7"/>
        <end position="20"/>
    </location>
</feature>
<evidence type="ECO:0000313" key="5">
    <source>
        <dbReference type="EMBL" id="SPD10840.1"/>
    </source>
</evidence>
<evidence type="ECO:0000256" key="1">
    <source>
        <dbReference type="ARBA" id="ARBA00023172"/>
    </source>
</evidence>
<dbReference type="InterPro" id="IPR000477">
    <property type="entry name" value="RT_dom"/>
</dbReference>
<keyword evidence="1" id="KW-0233">DNA recombination</keyword>